<evidence type="ECO:0000256" key="1">
    <source>
        <dbReference type="SAM" id="MobiDB-lite"/>
    </source>
</evidence>
<dbReference type="Proteomes" id="UP001629113">
    <property type="component" value="Unassembled WGS sequence"/>
</dbReference>
<reference evidence="2 3" key="1">
    <citation type="submission" date="2024-06" db="EMBL/GenBank/DDBJ databases">
        <title>Complete genome of Phlyctema vagabunda strain 19-DSS-EL-015.</title>
        <authorList>
            <person name="Fiorenzani C."/>
        </authorList>
    </citation>
    <scope>NUCLEOTIDE SEQUENCE [LARGE SCALE GENOMIC DNA]</scope>
    <source>
        <strain evidence="2 3">19-DSS-EL-015</strain>
    </source>
</reference>
<proteinExistence type="predicted"/>
<feature type="region of interest" description="Disordered" evidence="1">
    <location>
        <begin position="308"/>
        <end position="332"/>
    </location>
</feature>
<dbReference type="PANTHER" id="PTHR36142:SF2">
    <property type="entry name" value="METALLO-HYDROLASE_OXIDOREDUCTASE SUPERFAMILY PROTEIN"/>
    <property type="match status" value="1"/>
</dbReference>
<name>A0ABR4PAD4_9HELO</name>
<protein>
    <submittedName>
        <fullName evidence="2">Uncharacterized protein</fullName>
    </submittedName>
</protein>
<keyword evidence="3" id="KW-1185">Reference proteome</keyword>
<sequence>MEDIKNKRLQDLRGIASHGQRPILTHLNDDTAWLISVPIPQPSSDPADPSDKKYYHILLDPWIVGTVGKPEFFASLKHVEQCAFSTISDIQEAISVIESGEAKADREYLIDLVVISHHLIDHVGNSLREVDPSTPVLAQVHAAKEVRSLNHFTNLQILPNFDPTSPDWRTTMSDLLPPWLGVARFESPEWFQDLHFAIIITISRVPDEMAEPEAIMYTPHGVYQEDAEKLALAKPPIKFLALLHALNITHFGLKAGLGAHCGLALQRMTGAKYWIRTHDAVHAARGFAYWIVYRWTVTLEEALEKEKLSNPTKELPRPNFSDLPNGGSILLA</sequence>
<organism evidence="2 3">
    <name type="scientific">Phlyctema vagabunda</name>
    <dbReference type="NCBI Taxonomy" id="108571"/>
    <lineage>
        <taxon>Eukaryota</taxon>
        <taxon>Fungi</taxon>
        <taxon>Dikarya</taxon>
        <taxon>Ascomycota</taxon>
        <taxon>Pezizomycotina</taxon>
        <taxon>Leotiomycetes</taxon>
        <taxon>Helotiales</taxon>
        <taxon>Dermateaceae</taxon>
        <taxon>Phlyctema</taxon>
    </lineage>
</organism>
<dbReference type="EMBL" id="JBFCZG010000007">
    <property type="protein sequence ID" value="KAL3420279.1"/>
    <property type="molecule type" value="Genomic_DNA"/>
</dbReference>
<comment type="caution">
    <text evidence="2">The sequence shown here is derived from an EMBL/GenBank/DDBJ whole genome shotgun (WGS) entry which is preliminary data.</text>
</comment>
<evidence type="ECO:0000313" key="3">
    <source>
        <dbReference type="Proteomes" id="UP001629113"/>
    </source>
</evidence>
<gene>
    <name evidence="2" type="ORF">PVAG01_08778</name>
</gene>
<evidence type="ECO:0000313" key="2">
    <source>
        <dbReference type="EMBL" id="KAL3420279.1"/>
    </source>
</evidence>
<dbReference type="PANTHER" id="PTHR36142">
    <property type="entry name" value="METALLO-HYDROLASE/OXIDOREDUCTASE SUPERFAMILY PROTEIN"/>
    <property type="match status" value="1"/>
</dbReference>
<accession>A0ABR4PAD4</accession>